<evidence type="ECO:0000313" key="7">
    <source>
        <dbReference type="EMBL" id="EER17940.1"/>
    </source>
</evidence>
<dbReference type="PROSITE" id="PS51371">
    <property type="entry name" value="CBS"/>
    <property type="match status" value="2"/>
</dbReference>
<feature type="domain" description="CBS" evidence="6">
    <location>
        <begin position="62"/>
        <end position="120"/>
    </location>
</feature>
<evidence type="ECO:0000256" key="3">
    <source>
        <dbReference type="ARBA" id="ARBA00023002"/>
    </source>
</evidence>
<dbReference type="FunFam" id="3.20.20.70:FF:000424">
    <property type="entry name" value="Inosine-5'-monophosphate dehydrogenase 2"/>
    <property type="match status" value="1"/>
</dbReference>
<dbReference type="GO" id="GO:0046872">
    <property type="term" value="F:metal ion binding"/>
    <property type="evidence" value="ECO:0007669"/>
    <property type="project" value="UniProtKB-KW"/>
</dbReference>
<name>C5KC53_PERM5</name>
<feature type="domain" description="CBS" evidence="6">
    <location>
        <begin position="1"/>
        <end position="58"/>
    </location>
</feature>
<accession>C5KC53</accession>
<keyword evidence="8" id="KW-1185">Reference proteome</keyword>
<dbReference type="EMBL" id="GG671970">
    <property type="protein sequence ID" value="EER17940.1"/>
    <property type="molecule type" value="Genomic_DNA"/>
</dbReference>
<dbReference type="GO" id="GO:0003938">
    <property type="term" value="F:IMP dehydrogenase activity"/>
    <property type="evidence" value="ECO:0007669"/>
    <property type="project" value="InterPro"/>
</dbReference>
<evidence type="ECO:0000313" key="8">
    <source>
        <dbReference type="Proteomes" id="UP000007800"/>
    </source>
</evidence>
<evidence type="ECO:0000256" key="2">
    <source>
        <dbReference type="ARBA" id="ARBA00022723"/>
    </source>
</evidence>
<evidence type="ECO:0000259" key="6">
    <source>
        <dbReference type="PROSITE" id="PS51371"/>
    </source>
</evidence>
<keyword evidence="3" id="KW-0560">Oxidoreductase</keyword>
<gene>
    <name evidence="7" type="ORF">Pmar_PMAR005582</name>
</gene>
<dbReference type="Pfam" id="PF00571">
    <property type="entry name" value="CBS"/>
    <property type="match status" value="1"/>
</dbReference>
<dbReference type="AlphaFoldDB" id="C5KC53"/>
<dbReference type="RefSeq" id="XP_002786144.1">
    <property type="nucleotide sequence ID" value="XM_002786098.1"/>
</dbReference>
<dbReference type="Proteomes" id="UP000007800">
    <property type="component" value="Unassembled WGS sequence"/>
</dbReference>
<dbReference type="OrthoDB" id="418595at2759"/>
<dbReference type="SMART" id="SM00116">
    <property type="entry name" value="CBS"/>
    <property type="match status" value="2"/>
</dbReference>
<dbReference type="GO" id="GO:0006183">
    <property type="term" value="P:GTP biosynthetic process"/>
    <property type="evidence" value="ECO:0007669"/>
    <property type="project" value="TreeGrafter"/>
</dbReference>
<dbReference type="InterPro" id="IPR000644">
    <property type="entry name" value="CBS_dom"/>
</dbReference>
<dbReference type="SUPFAM" id="SSF54631">
    <property type="entry name" value="CBS-domain pair"/>
    <property type="match status" value="1"/>
</dbReference>
<dbReference type="InterPro" id="IPR001093">
    <property type="entry name" value="IMP_DH_GMPRt"/>
</dbReference>
<dbReference type="SMART" id="SM01240">
    <property type="entry name" value="IMPDH"/>
    <property type="match status" value="1"/>
</dbReference>
<protein>
    <submittedName>
        <fullName evidence="7">Inosine-5-monophosphate dehydrogenase, putative</fullName>
    </submittedName>
</protein>
<sequence>MDPITLGPDATIADVDKIKATRGFSTVPVTESGSMGSKLLGLVTSRDIDFRKDRSIKLSEVMTPAEKLVVGCDPISLPEAHRRIRESKKNKLPIVNKNGDLVALISRQDLKSSRNHPNATLDANKQLMVGAAVSTRPCDEARAQQLIEAGVDVTDSSAVMVSIFSLYR</sequence>
<dbReference type="CDD" id="cd04601">
    <property type="entry name" value="CBS_pair_IMPDH"/>
    <property type="match status" value="1"/>
</dbReference>
<dbReference type="InterPro" id="IPR005990">
    <property type="entry name" value="IMP_DH"/>
</dbReference>
<proteinExistence type="inferred from homology"/>
<dbReference type="InParanoid" id="C5KC53"/>
<dbReference type="PANTHER" id="PTHR11911:SF111">
    <property type="entry name" value="INOSINE-5'-MONOPHOSPHATE DEHYDROGENASE"/>
    <property type="match status" value="1"/>
</dbReference>
<keyword evidence="2" id="KW-0479">Metal-binding</keyword>
<dbReference type="GeneID" id="9063205"/>
<dbReference type="Gene3D" id="3.20.20.70">
    <property type="entry name" value="Aldolase class I"/>
    <property type="match status" value="1"/>
</dbReference>
<evidence type="ECO:0000256" key="5">
    <source>
        <dbReference type="PROSITE-ProRule" id="PRU00703"/>
    </source>
</evidence>
<dbReference type="Pfam" id="PF00478">
    <property type="entry name" value="IMPDH"/>
    <property type="match status" value="1"/>
</dbReference>
<dbReference type="InterPro" id="IPR013785">
    <property type="entry name" value="Aldolase_TIM"/>
</dbReference>
<dbReference type="PANTHER" id="PTHR11911">
    <property type="entry name" value="INOSINE-5-MONOPHOSPHATE DEHYDROGENASE RELATED"/>
    <property type="match status" value="1"/>
</dbReference>
<evidence type="ECO:0000256" key="1">
    <source>
        <dbReference type="ARBA" id="ARBA00005502"/>
    </source>
</evidence>
<keyword evidence="4 5" id="KW-0129">CBS domain</keyword>
<reference evidence="7 8" key="1">
    <citation type="submission" date="2008-07" db="EMBL/GenBank/DDBJ databases">
        <authorList>
            <person name="El-Sayed N."/>
            <person name="Caler E."/>
            <person name="Inman J."/>
            <person name="Amedeo P."/>
            <person name="Hass B."/>
            <person name="Wortman J."/>
        </authorList>
    </citation>
    <scope>NUCLEOTIDE SEQUENCE [LARGE SCALE GENOMIC DNA]</scope>
    <source>
        <strain evidence="8">ATCC 50983 / TXsc</strain>
    </source>
</reference>
<dbReference type="GO" id="GO:0005737">
    <property type="term" value="C:cytoplasm"/>
    <property type="evidence" value="ECO:0007669"/>
    <property type="project" value="TreeGrafter"/>
</dbReference>
<comment type="similarity">
    <text evidence="1">Belongs to the IMPDH/GMPR family.</text>
</comment>
<organism evidence="8">
    <name type="scientific">Perkinsus marinus (strain ATCC 50983 / TXsc)</name>
    <dbReference type="NCBI Taxonomy" id="423536"/>
    <lineage>
        <taxon>Eukaryota</taxon>
        <taxon>Sar</taxon>
        <taxon>Alveolata</taxon>
        <taxon>Perkinsozoa</taxon>
        <taxon>Perkinsea</taxon>
        <taxon>Perkinsida</taxon>
        <taxon>Perkinsidae</taxon>
        <taxon>Perkinsus</taxon>
    </lineage>
</organism>
<dbReference type="InterPro" id="IPR046342">
    <property type="entry name" value="CBS_dom_sf"/>
</dbReference>
<evidence type="ECO:0000256" key="4">
    <source>
        <dbReference type="ARBA" id="ARBA00023122"/>
    </source>
</evidence>